<sequence length="82" mass="9869">MFKKNNAKKQECLKCKYQKLMQQGKKIFDTWDQKGKPPKRLIAIQKELLKLKKAIKQEKIDNELEFCAEHPEIFEFLPSEWT</sequence>
<dbReference type="Proteomes" id="UP000584587">
    <property type="component" value="Unassembled WGS sequence"/>
</dbReference>
<keyword evidence="2" id="KW-1185">Reference proteome</keyword>
<comment type="caution">
    <text evidence="1">The sequence shown here is derived from an EMBL/GenBank/DDBJ whole genome shotgun (WGS) entry which is preliminary data.</text>
</comment>
<dbReference type="AlphaFoldDB" id="A0A846U0A7"/>
<dbReference type="RefSeq" id="WP_168104750.1">
    <property type="nucleotide sequence ID" value="NZ_CP051215.1"/>
</dbReference>
<proteinExistence type="predicted"/>
<reference evidence="1 2" key="1">
    <citation type="submission" date="2020-04" db="EMBL/GenBank/DDBJ databases">
        <title>Complete genome sequence of Spiroplasma platyhelix ATCC 51748, an insect isolate.</title>
        <authorList>
            <person name="Green E.A."/>
            <person name="Klassen J.L."/>
        </authorList>
    </citation>
    <scope>NUCLEOTIDE SEQUENCE [LARGE SCALE GENOMIC DNA]</scope>
    <source>
        <strain evidence="1 2">PALS-1</strain>
    </source>
</reference>
<dbReference type="EMBL" id="JAAVVK010000001">
    <property type="protein sequence ID" value="NKE38276.1"/>
    <property type="molecule type" value="Genomic_DNA"/>
</dbReference>
<organism evidence="1 2">
    <name type="scientific">Spiroplasma platyhelix PALS-1</name>
    <dbReference type="NCBI Taxonomy" id="1276218"/>
    <lineage>
        <taxon>Bacteria</taxon>
        <taxon>Bacillati</taxon>
        <taxon>Mycoplasmatota</taxon>
        <taxon>Mollicutes</taxon>
        <taxon>Entomoplasmatales</taxon>
        <taxon>Spiroplasmataceae</taxon>
        <taxon>Spiroplasma</taxon>
    </lineage>
</organism>
<name>A0A846U0A7_9MOLU</name>
<protein>
    <submittedName>
        <fullName evidence="1">Uncharacterized protein</fullName>
    </submittedName>
</protein>
<gene>
    <name evidence="1" type="ORF">HER12_00700</name>
</gene>
<evidence type="ECO:0000313" key="1">
    <source>
        <dbReference type="EMBL" id="NKE38276.1"/>
    </source>
</evidence>
<evidence type="ECO:0000313" key="2">
    <source>
        <dbReference type="Proteomes" id="UP000584587"/>
    </source>
</evidence>
<accession>A0A846U0A7</accession>